<keyword evidence="1" id="KW-0472">Membrane</keyword>
<evidence type="ECO:0000313" key="3">
    <source>
        <dbReference type="Proteomes" id="UP000256645"/>
    </source>
</evidence>
<feature type="transmembrane region" description="Helical" evidence="1">
    <location>
        <begin position="266"/>
        <end position="287"/>
    </location>
</feature>
<feature type="transmembrane region" description="Helical" evidence="1">
    <location>
        <begin position="73"/>
        <end position="94"/>
    </location>
</feature>
<evidence type="ECO:0000256" key="1">
    <source>
        <dbReference type="SAM" id="Phobius"/>
    </source>
</evidence>
<dbReference type="STRING" id="1849047.A0A3D8S767"/>
<evidence type="ECO:0000313" key="2">
    <source>
        <dbReference type="EMBL" id="RDW82147.1"/>
    </source>
</evidence>
<dbReference type="OrthoDB" id="5402633at2759"/>
<dbReference type="GO" id="GO:0000750">
    <property type="term" value="P:pheromone-dependent signal transduction involved in conjugation with cellular fusion"/>
    <property type="evidence" value="ECO:0007669"/>
    <property type="project" value="TreeGrafter"/>
</dbReference>
<sequence>MSAFDPYTQNITLLMADGVTPLVFSVADVDAFNFYNTAACINFGTQCGASIVMFLIVLVFVKEANKWKVLHIVNLLSLLLSFLRSFLYAIYFVSPWDELYVAFSMDASNVPRSAFATSIAGTVMPLLLTASVNTSLLLQAHSVCQTMRDSYRYAIICISMAVVGLAVGFRFAETVVFSIKIMDTENAYNDEWITIGTLATETISIWFFSLVFVGKLVATLYVRKRHGWKQYSAMQVLAIGGCCTMIIPSIFAILEYVQSNAFPEAGSIALTTVALLLPLSAIWAGMLTNSTLPSINIHSDGPSSQGSVFAAQRKMFGSASSAPSSGIEFQHDDFRRGSGAAWHPMTPCTIDSRIENAQPRARDSTEVDLESMGVRVDRSYSVHSG</sequence>
<organism evidence="2 3">
    <name type="scientific">Coleophoma cylindrospora</name>
    <dbReference type="NCBI Taxonomy" id="1849047"/>
    <lineage>
        <taxon>Eukaryota</taxon>
        <taxon>Fungi</taxon>
        <taxon>Dikarya</taxon>
        <taxon>Ascomycota</taxon>
        <taxon>Pezizomycotina</taxon>
        <taxon>Leotiomycetes</taxon>
        <taxon>Helotiales</taxon>
        <taxon>Dermateaceae</taxon>
        <taxon>Coleophoma</taxon>
    </lineage>
</organism>
<feature type="transmembrane region" description="Helical" evidence="1">
    <location>
        <begin position="192"/>
        <end position="222"/>
    </location>
</feature>
<dbReference type="InterPro" id="IPR027458">
    <property type="entry name" value="STE2_TM1-TM2_sf"/>
</dbReference>
<dbReference type="EMBL" id="PDLM01000003">
    <property type="protein sequence ID" value="RDW82147.1"/>
    <property type="molecule type" value="Genomic_DNA"/>
</dbReference>
<protein>
    <recommendedName>
        <fullName evidence="4">Pheromone alpha factor receptor</fullName>
    </recommendedName>
</protein>
<feature type="transmembrane region" description="Helical" evidence="1">
    <location>
        <begin position="150"/>
        <end position="172"/>
    </location>
</feature>
<dbReference type="PANTHER" id="PTHR28009:SF1">
    <property type="entry name" value="PHEROMONE ALPHA FACTOR RECEPTOR"/>
    <property type="match status" value="1"/>
</dbReference>
<dbReference type="Gene3D" id="1.10.287.920">
    <property type="entry name" value="Pheromone alpha factor receptor"/>
    <property type="match status" value="1"/>
</dbReference>
<feature type="transmembrane region" description="Helical" evidence="1">
    <location>
        <begin position="234"/>
        <end position="254"/>
    </location>
</feature>
<accession>A0A3D8S767</accession>
<comment type="caution">
    <text evidence="2">The sequence shown here is derived from an EMBL/GenBank/DDBJ whole genome shotgun (WGS) entry which is preliminary data.</text>
</comment>
<dbReference type="PRINTS" id="PR00250">
    <property type="entry name" value="GPCRSTE2"/>
</dbReference>
<proteinExistence type="predicted"/>
<dbReference type="CDD" id="cd14939">
    <property type="entry name" value="7tmD_STE2"/>
    <property type="match status" value="1"/>
</dbReference>
<dbReference type="GO" id="GO:0004932">
    <property type="term" value="F:mating-type factor pheromone receptor activity"/>
    <property type="evidence" value="ECO:0007669"/>
    <property type="project" value="InterPro"/>
</dbReference>
<feature type="transmembrane region" description="Helical" evidence="1">
    <location>
        <begin position="34"/>
        <end position="61"/>
    </location>
</feature>
<reference evidence="2 3" key="1">
    <citation type="journal article" date="2018" name="IMA Fungus">
        <title>IMA Genome-F 9: Draft genome sequence of Annulohypoxylon stygium, Aspergillus mulundensis, Berkeleyomyces basicola (syn. Thielaviopsis basicola), Ceratocystis smalleyi, two Cercospora beticola strains, Coleophoma cylindrospora, Fusarium fracticaudum, Phialophora cf. hyalina, and Morchella septimelata.</title>
        <authorList>
            <person name="Wingfield B.D."/>
            <person name="Bills G.F."/>
            <person name="Dong Y."/>
            <person name="Huang W."/>
            <person name="Nel W.J."/>
            <person name="Swalarsk-Parry B.S."/>
            <person name="Vaghefi N."/>
            <person name="Wilken P.M."/>
            <person name="An Z."/>
            <person name="de Beer Z.W."/>
            <person name="De Vos L."/>
            <person name="Chen L."/>
            <person name="Duong T.A."/>
            <person name="Gao Y."/>
            <person name="Hammerbacher A."/>
            <person name="Kikkert J.R."/>
            <person name="Li Y."/>
            <person name="Li H."/>
            <person name="Li K."/>
            <person name="Li Q."/>
            <person name="Liu X."/>
            <person name="Ma X."/>
            <person name="Naidoo K."/>
            <person name="Pethybridge S.J."/>
            <person name="Sun J."/>
            <person name="Steenkamp E.T."/>
            <person name="van der Nest M.A."/>
            <person name="van Wyk S."/>
            <person name="Wingfield M.J."/>
            <person name="Xiong C."/>
            <person name="Yue Q."/>
            <person name="Zhang X."/>
        </authorList>
    </citation>
    <scope>NUCLEOTIDE SEQUENCE [LARGE SCALE GENOMIC DNA]</scope>
    <source>
        <strain evidence="2 3">BP6252</strain>
    </source>
</reference>
<dbReference type="AlphaFoldDB" id="A0A3D8S767"/>
<gene>
    <name evidence="2" type="ORF">BP6252_03259</name>
</gene>
<keyword evidence="1" id="KW-1133">Transmembrane helix</keyword>
<evidence type="ECO:0008006" key="4">
    <source>
        <dbReference type="Google" id="ProtNLM"/>
    </source>
</evidence>
<dbReference type="Proteomes" id="UP000256645">
    <property type="component" value="Unassembled WGS sequence"/>
</dbReference>
<keyword evidence="1" id="KW-0812">Transmembrane</keyword>
<dbReference type="Pfam" id="PF02116">
    <property type="entry name" value="STE2"/>
    <property type="match status" value="1"/>
</dbReference>
<name>A0A3D8S767_9HELO</name>
<keyword evidence="3" id="KW-1185">Reference proteome</keyword>
<dbReference type="InterPro" id="IPR000366">
    <property type="entry name" value="GPCR_STE2"/>
</dbReference>
<dbReference type="GO" id="GO:0038038">
    <property type="term" value="C:G protein-coupled receptor homodimeric complex"/>
    <property type="evidence" value="ECO:0007669"/>
    <property type="project" value="TreeGrafter"/>
</dbReference>
<dbReference type="PANTHER" id="PTHR28009">
    <property type="entry name" value="PHEROMONE ALPHA FACTOR RECEPTOR"/>
    <property type="match status" value="1"/>
</dbReference>
<feature type="transmembrane region" description="Helical" evidence="1">
    <location>
        <begin position="114"/>
        <end position="138"/>
    </location>
</feature>